<dbReference type="Pfam" id="PF04064">
    <property type="entry name" value="DUF384"/>
    <property type="match status" value="1"/>
</dbReference>
<dbReference type="PANTHER" id="PTHR13387">
    <property type="entry name" value="PROTEIN HGH1 HOMOLOG"/>
    <property type="match status" value="1"/>
</dbReference>
<feature type="domain" description="Protein HGH1 C-terminal" evidence="2">
    <location>
        <begin position="85"/>
        <end position="138"/>
    </location>
</feature>
<comment type="caution">
    <text evidence="3">The sequence shown here is derived from an EMBL/GenBank/DDBJ whole genome shotgun (WGS) entry which is preliminary data.</text>
</comment>
<feature type="domain" description="Protein HGH1 N-terminal" evidence="1">
    <location>
        <begin position="2"/>
        <end position="79"/>
    </location>
</feature>
<gene>
    <name evidence="3" type="ORF">HK097_002289</name>
</gene>
<dbReference type="EMBL" id="JADGJD010001493">
    <property type="protein sequence ID" value="KAJ3041325.1"/>
    <property type="molecule type" value="Genomic_DNA"/>
</dbReference>
<reference evidence="3" key="1">
    <citation type="submission" date="2020-05" db="EMBL/GenBank/DDBJ databases">
        <title>Phylogenomic resolution of chytrid fungi.</title>
        <authorList>
            <person name="Stajich J.E."/>
            <person name="Amses K."/>
            <person name="Simmons R."/>
            <person name="Seto K."/>
            <person name="Myers J."/>
            <person name="Bonds A."/>
            <person name="Quandt C.A."/>
            <person name="Barry K."/>
            <person name="Liu P."/>
            <person name="Grigoriev I."/>
            <person name="Longcore J.E."/>
            <person name="James T.Y."/>
        </authorList>
    </citation>
    <scope>NUCLEOTIDE SEQUENCE</scope>
    <source>
        <strain evidence="3">JEL0318</strain>
    </source>
</reference>
<name>A0AAD5WXV2_9FUNG</name>
<evidence type="ECO:0000259" key="2">
    <source>
        <dbReference type="Pfam" id="PF04064"/>
    </source>
</evidence>
<evidence type="ECO:0000313" key="3">
    <source>
        <dbReference type="EMBL" id="KAJ3041325.1"/>
    </source>
</evidence>
<dbReference type="InterPro" id="IPR039717">
    <property type="entry name" value="Hgh1"/>
</dbReference>
<dbReference type="InterPro" id="IPR007206">
    <property type="entry name" value="Protein_HGH1_C"/>
</dbReference>
<accession>A0AAD5WXV2</accession>
<dbReference type="InterPro" id="IPR007205">
    <property type="entry name" value="Protein_HGH1_N"/>
</dbReference>
<organism evidence="3 4">
    <name type="scientific">Rhizophlyctis rosea</name>
    <dbReference type="NCBI Taxonomy" id="64517"/>
    <lineage>
        <taxon>Eukaryota</taxon>
        <taxon>Fungi</taxon>
        <taxon>Fungi incertae sedis</taxon>
        <taxon>Chytridiomycota</taxon>
        <taxon>Chytridiomycota incertae sedis</taxon>
        <taxon>Chytridiomycetes</taxon>
        <taxon>Rhizophlyctidales</taxon>
        <taxon>Rhizophlyctidaceae</taxon>
        <taxon>Rhizophlyctis</taxon>
    </lineage>
</organism>
<proteinExistence type="predicted"/>
<evidence type="ECO:0000259" key="1">
    <source>
        <dbReference type="Pfam" id="PF04063"/>
    </source>
</evidence>
<evidence type="ECO:0008006" key="5">
    <source>
        <dbReference type="Google" id="ProtNLM"/>
    </source>
</evidence>
<protein>
    <recommendedName>
        <fullName evidence="5">Protein HGH1 homolog</fullName>
    </recommendedName>
</protein>
<dbReference type="Proteomes" id="UP001212841">
    <property type="component" value="Unassembled WGS sequence"/>
</dbReference>
<dbReference type="PANTHER" id="PTHR13387:SF9">
    <property type="entry name" value="PROTEIN HGH1 HOMOLOG"/>
    <property type="match status" value="1"/>
</dbReference>
<dbReference type="Pfam" id="PF04063">
    <property type="entry name" value="DUF383"/>
    <property type="match status" value="1"/>
</dbReference>
<dbReference type="AlphaFoldDB" id="A0AAD5WXV2"/>
<sequence>MEHEDKIRRGGCISAVKNGAFDVDGHEGLLFDEELNLLPYLLLPLSGPEEYTDEEMDGMPDELQLLEDDKKREPDPKLRVKLIETLLLFATTRKGRDYLRAKKVYPVIQKLHLQEQSDEVKEVIERLVNMIMRDEAPEGTVAATAGGAAAASVGKDLAIEEVVDSDSDDEDIRIEEII</sequence>
<evidence type="ECO:0000313" key="4">
    <source>
        <dbReference type="Proteomes" id="UP001212841"/>
    </source>
</evidence>
<keyword evidence="4" id="KW-1185">Reference proteome</keyword>